<accession>A0A1J0R5E3</accession>
<evidence type="ECO:0000256" key="10">
    <source>
        <dbReference type="SAM" id="MobiDB-lite"/>
    </source>
</evidence>
<dbReference type="Pfam" id="PF13206">
    <property type="entry name" value="VSG_B"/>
    <property type="match status" value="1"/>
</dbReference>
<evidence type="ECO:0000256" key="3">
    <source>
        <dbReference type="ARBA" id="ARBA00022475"/>
    </source>
</evidence>
<name>A0A1J0R5E3_9TRYP</name>
<keyword evidence="7" id="KW-0325">Glycoprotein</keyword>
<feature type="compositionally biased region" description="Basic and acidic residues" evidence="10">
    <location>
        <begin position="398"/>
        <end position="415"/>
    </location>
</feature>
<dbReference type="GO" id="GO:0005886">
    <property type="term" value="C:plasma membrane"/>
    <property type="evidence" value="ECO:0007669"/>
    <property type="project" value="UniProtKB-SubCell"/>
</dbReference>
<dbReference type="VEuPathDB" id="TriTrypDB:Tb427_000097700"/>
<keyword evidence="9" id="KW-0175">Coiled coil</keyword>
<organism evidence="14">
    <name type="scientific">Trypanosoma brucei</name>
    <dbReference type="NCBI Taxonomy" id="5691"/>
    <lineage>
        <taxon>Eukaryota</taxon>
        <taxon>Discoba</taxon>
        <taxon>Euglenozoa</taxon>
        <taxon>Kinetoplastea</taxon>
        <taxon>Metakinetoplastina</taxon>
        <taxon>Trypanosomatida</taxon>
        <taxon>Trypanosomatidae</taxon>
        <taxon>Trypanosoma</taxon>
    </lineage>
</organism>
<evidence type="ECO:0000256" key="1">
    <source>
        <dbReference type="ARBA" id="ARBA00002523"/>
    </source>
</evidence>
<comment type="function">
    <text evidence="1">VSG forms a coat on the surface of the parasite. The trypanosome evades the immune response of the host by expressing a series of antigenically distinct VSGs from an estimated 1000 VSG genes.</text>
</comment>
<evidence type="ECO:0000256" key="6">
    <source>
        <dbReference type="ARBA" id="ARBA00023136"/>
    </source>
</evidence>
<feature type="region of interest" description="Disordered" evidence="10">
    <location>
        <begin position="433"/>
        <end position="477"/>
    </location>
</feature>
<feature type="region of interest" description="Disordered" evidence="10">
    <location>
        <begin position="383"/>
        <end position="415"/>
    </location>
</feature>
<evidence type="ECO:0000256" key="5">
    <source>
        <dbReference type="ARBA" id="ARBA00022729"/>
    </source>
</evidence>
<dbReference type="VEuPathDB" id="TriTrypDB:Tb09.v4.0113"/>
<evidence type="ECO:0000256" key="11">
    <source>
        <dbReference type="SAM" id="SignalP"/>
    </source>
</evidence>
<feature type="compositionally biased region" description="Low complexity" evidence="10">
    <location>
        <begin position="383"/>
        <end position="393"/>
    </location>
</feature>
<comment type="subcellular location">
    <subcellularLocation>
        <location evidence="2">Cell membrane</location>
        <topology evidence="2">Lipid-anchor</topology>
        <topology evidence="2">GPI-anchor</topology>
    </subcellularLocation>
</comment>
<evidence type="ECO:0000256" key="9">
    <source>
        <dbReference type="SAM" id="Coils"/>
    </source>
</evidence>
<evidence type="ECO:0000256" key="4">
    <source>
        <dbReference type="ARBA" id="ARBA00022622"/>
    </source>
</evidence>
<feature type="domain" description="Trypanosome variant surface glycoprotein B-type N-terminal" evidence="13">
    <location>
        <begin position="13"/>
        <end position="369"/>
    </location>
</feature>
<feature type="coiled-coil region" evidence="9">
    <location>
        <begin position="145"/>
        <end position="188"/>
    </location>
</feature>
<protein>
    <submittedName>
        <fullName evidence="14">Variant surface glycoprotein 1125.221</fullName>
    </submittedName>
</protein>
<dbReference type="Pfam" id="PF10659">
    <property type="entry name" value="Trypan_glycop_C"/>
    <property type="match status" value="1"/>
</dbReference>
<keyword evidence="3" id="KW-1003">Cell membrane</keyword>
<reference evidence="14" key="1">
    <citation type="submission" date="2016-08" db="EMBL/GenBank/DDBJ databases">
        <title>VSG repertoire of Trypanosoma brucei EATRO 1125.</title>
        <authorList>
            <person name="Cross G.A."/>
        </authorList>
    </citation>
    <scope>NUCLEOTIDE SEQUENCE</scope>
    <source>
        <strain evidence="14">EATRO 1125</strain>
    </source>
</reference>
<feature type="chain" id="PRO_5013085494" evidence="11">
    <location>
        <begin position="24"/>
        <end position="506"/>
    </location>
</feature>
<keyword evidence="5 11" id="KW-0732">Signal</keyword>
<dbReference type="InterPro" id="IPR019609">
    <property type="entry name" value="Variant_surf_glycoprt_trypan_C"/>
</dbReference>
<keyword evidence="4" id="KW-0336">GPI-anchor</keyword>
<feature type="signal peptide" evidence="11">
    <location>
        <begin position="1"/>
        <end position="23"/>
    </location>
</feature>
<evidence type="ECO:0000256" key="8">
    <source>
        <dbReference type="ARBA" id="ARBA00023288"/>
    </source>
</evidence>
<feature type="domain" description="Trypanosome variant surface glycoprotein C-terminal" evidence="12">
    <location>
        <begin position="411"/>
        <end position="492"/>
    </location>
</feature>
<sequence>MAALKQTVLLLALVAETTQQARAAVSAGDNTDAFATLCLLINAAQTAKMPEKATSKAEEILDFAAAINITLDGKEAVADLIANSDSDHGKLKSGSPQKTNCAGDAWTFCKKGATKLKGLSKNTEAQEWMTSQYTAAESKLIADTVQQIVETAQELEAQAAQAEDTTIAQDLTNALEGTEDQRNKLATAYASDNRQTTCGATAHERPGKAAGKSLAQDALCLCGKSTSQTEAKACGDLGTNAPTNSNADTTVQTDDWAKLKKACQATQSSKASTAGDIRAAIAVFSGKIAKAQGTGHNRRRVLGKLNGDGANGCDGSNSATAGGSCVYYGYEPAQPPAPIAWLTLLNQAADKIDKANQAAAKAYALEQQLISLNKTLASIATRTTTTSTTKVDTQPGTKQDKQQETGKQKECEKHTDKTEQQCKSLECDYDAENKKCKPKPGTEAAAAATGDESAGATTDKCGEAKTPEASAKVTGTKHEGKNAVCGSIILMEREKLRQLVALLFLL</sequence>
<keyword evidence="8" id="KW-0449">Lipoprotein</keyword>
<keyword evidence="6" id="KW-0472">Membrane</keyword>
<dbReference type="InterPro" id="IPR025932">
    <property type="entry name" value="Trypano_VSG_B_N_dom"/>
</dbReference>
<dbReference type="GO" id="GO:0098552">
    <property type="term" value="C:side of membrane"/>
    <property type="evidence" value="ECO:0007669"/>
    <property type="project" value="UniProtKB-KW"/>
</dbReference>
<evidence type="ECO:0000256" key="2">
    <source>
        <dbReference type="ARBA" id="ARBA00004609"/>
    </source>
</evidence>
<evidence type="ECO:0000259" key="13">
    <source>
        <dbReference type="Pfam" id="PF13206"/>
    </source>
</evidence>
<dbReference type="AlphaFoldDB" id="A0A1J0R5E3"/>
<evidence type="ECO:0000313" key="14">
    <source>
        <dbReference type="EMBL" id="APD73063.1"/>
    </source>
</evidence>
<proteinExistence type="predicted"/>
<evidence type="ECO:0000256" key="7">
    <source>
        <dbReference type="ARBA" id="ARBA00023180"/>
    </source>
</evidence>
<dbReference type="EMBL" id="KX699107">
    <property type="protein sequence ID" value="APD73063.1"/>
    <property type="molecule type" value="Genomic_DNA"/>
</dbReference>
<evidence type="ECO:0000259" key="12">
    <source>
        <dbReference type="Pfam" id="PF10659"/>
    </source>
</evidence>
<feature type="compositionally biased region" description="Low complexity" evidence="10">
    <location>
        <begin position="441"/>
        <end position="459"/>
    </location>
</feature>